<dbReference type="Proteomes" id="UP001187315">
    <property type="component" value="Unassembled WGS sequence"/>
</dbReference>
<comment type="subcellular location">
    <subcellularLocation>
        <location evidence="2">Cytoplasm</location>
    </subcellularLocation>
    <subcellularLocation>
        <location evidence="1">Nucleus</location>
    </subcellularLocation>
</comment>
<dbReference type="InterPro" id="IPR041611">
    <property type="entry name" value="SKICH"/>
</dbReference>
<keyword evidence="3" id="KW-0963">Cytoplasm</keyword>
<proteinExistence type="inferred from homology"/>
<feature type="domain" description="Calcium binding and coiled-coil" evidence="9">
    <location>
        <begin position="296"/>
        <end position="482"/>
    </location>
</feature>
<keyword evidence="5" id="KW-0539">Nucleus</keyword>
<dbReference type="Pfam" id="PF07888">
    <property type="entry name" value="CALCOCO1"/>
    <property type="match status" value="1"/>
</dbReference>
<dbReference type="EMBL" id="JAVHJS010000022">
    <property type="protein sequence ID" value="KAK2821708.1"/>
    <property type="molecule type" value="Genomic_DNA"/>
</dbReference>
<feature type="coiled-coil region" evidence="7">
    <location>
        <begin position="146"/>
        <end position="324"/>
    </location>
</feature>
<evidence type="ECO:0000256" key="6">
    <source>
        <dbReference type="ARBA" id="ARBA00037963"/>
    </source>
</evidence>
<dbReference type="AlphaFoldDB" id="A0AA88LM69"/>
<evidence type="ECO:0000256" key="1">
    <source>
        <dbReference type="ARBA" id="ARBA00004123"/>
    </source>
</evidence>
<dbReference type="GO" id="GO:0005737">
    <property type="term" value="C:cytoplasm"/>
    <property type="evidence" value="ECO:0007669"/>
    <property type="project" value="UniProtKB-SubCell"/>
</dbReference>
<evidence type="ECO:0000256" key="5">
    <source>
        <dbReference type="ARBA" id="ARBA00023242"/>
    </source>
</evidence>
<dbReference type="PANTHER" id="PTHR31915">
    <property type="entry name" value="SKICH DOMAIN-CONTAINING PROTEIN"/>
    <property type="match status" value="1"/>
</dbReference>
<evidence type="ECO:0000313" key="11">
    <source>
        <dbReference type="EMBL" id="KAK2821708.1"/>
    </source>
</evidence>
<evidence type="ECO:0000256" key="8">
    <source>
        <dbReference type="SAM" id="MobiDB-lite"/>
    </source>
</evidence>
<evidence type="ECO:0000259" key="9">
    <source>
        <dbReference type="Pfam" id="PF07888"/>
    </source>
</evidence>
<name>A0AA88LM69_TACVA</name>
<accession>A0AA88LM69</accession>
<dbReference type="GO" id="GO:0005634">
    <property type="term" value="C:nucleus"/>
    <property type="evidence" value="ECO:0007669"/>
    <property type="project" value="UniProtKB-SubCell"/>
</dbReference>
<keyword evidence="4 7" id="KW-0175">Coiled coil</keyword>
<feature type="domain" description="SKICH" evidence="10">
    <location>
        <begin position="9"/>
        <end position="112"/>
    </location>
</feature>
<dbReference type="InterPro" id="IPR051002">
    <property type="entry name" value="UBA_autophagy_assoc_protein"/>
</dbReference>
<protein>
    <recommendedName>
        <fullName evidence="13">Calcium-binding and coiled-coil domain-containing protein 1</fullName>
    </recommendedName>
</protein>
<feature type="region of interest" description="Disordered" evidence="8">
    <location>
        <begin position="497"/>
        <end position="530"/>
    </location>
</feature>
<reference evidence="11" key="1">
    <citation type="submission" date="2023-08" db="EMBL/GenBank/DDBJ databases">
        <title>Pelteobagrus vachellii genome.</title>
        <authorList>
            <person name="Liu H."/>
        </authorList>
    </citation>
    <scope>NUCLEOTIDE SEQUENCE</scope>
    <source>
        <strain evidence="11">PRFRI_2022a</strain>
        <tissue evidence="11">Muscle</tissue>
    </source>
</reference>
<evidence type="ECO:0000256" key="2">
    <source>
        <dbReference type="ARBA" id="ARBA00004496"/>
    </source>
</evidence>
<evidence type="ECO:0000256" key="4">
    <source>
        <dbReference type="ARBA" id="ARBA00023054"/>
    </source>
</evidence>
<gene>
    <name evidence="11" type="ORF">Q7C36_021051</name>
</gene>
<keyword evidence="12" id="KW-1185">Reference proteome</keyword>
<evidence type="ECO:0000313" key="12">
    <source>
        <dbReference type="Proteomes" id="UP001187315"/>
    </source>
</evidence>
<sequence length="550" mass="64844">MEMEEHWKVKFRNVAQTYFPQTRVECRYTLSCEHSWTCHDWIGLFKADWTSVRDYHTYVWALAPDNYTLGKEVNCSILFHPSYLPNPSTTPYQFVYVNELGEICAVSSQFTFNAPKPLDELVTLEEERNGEEENEGEELLLVVPRAQILQTHLEACQEELLLLQKQLRASSMELEKNQERNEMETKEFEAERAEMRNEINDLRERLRCSLEMMERMDEKQKDVLKSHDNISVEISSLLTERAENQQRIKELKEDMSSVAQQKQDAETELERMKERVKKLTMQRKDEEDERRNLQLERKHCREELRVLQERLETNECSAEVLRRDLSELGALQSQNQAELHQIRLQAAQTTLQLSQANLNLREGQAAWAKERENLRRNAELDKERVQKLSHELQKKEEWLEEERTEREKLELELGNEKACNRELRASVRAMQKEREQLQLEKQELQDHIRVFRLRLENDWEATWTRAASDSRPEVISSITSADLQRSASNKLEEAKVVNLLPSEEAEPEEEEAGSDEEEAEPEVKMKNELQTQSEIKANILSEFADDAPLW</sequence>
<comment type="caution">
    <text evidence="11">The sequence shown here is derived from an EMBL/GenBank/DDBJ whole genome shotgun (WGS) entry which is preliminary data.</text>
</comment>
<evidence type="ECO:0008006" key="13">
    <source>
        <dbReference type="Google" id="ProtNLM"/>
    </source>
</evidence>
<comment type="similarity">
    <text evidence="6">Belongs to the CALCOCO family.</text>
</comment>
<dbReference type="Pfam" id="PF17751">
    <property type="entry name" value="SKICH"/>
    <property type="match status" value="1"/>
</dbReference>
<dbReference type="PANTHER" id="PTHR31915:SF5">
    <property type="entry name" value="CALCIUM-BINDING AND COILED-COIL DOMAIN-CONTAINING PROTEIN 1"/>
    <property type="match status" value="1"/>
</dbReference>
<dbReference type="GO" id="GO:0045944">
    <property type="term" value="P:positive regulation of transcription by RNA polymerase II"/>
    <property type="evidence" value="ECO:0007669"/>
    <property type="project" value="TreeGrafter"/>
</dbReference>
<feature type="coiled-coil region" evidence="7">
    <location>
        <begin position="371"/>
        <end position="454"/>
    </location>
</feature>
<feature type="compositionally biased region" description="Acidic residues" evidence="8">
    <location>
        <begin position="503"/>
        <end position="520"/>
    </location>
</feature>
<evidence type="ECO:0000256" key="7">
    <source>
        <dbReference type="SAM" id="Coils"/>
    </source>
</evidence>
<dbReference type="Gene3D" id="2.60.40.2840">
    <property type="match status" value="1"/>
</dbReference>
<evidence type="ECO:0000259" key="10">
    <source>
        <dbReference type="Pfam" id="PF17751"/>
    </source>
</evidence>
<dbReference type="GO" id="GO:0003713">
    <property type="term" value="F:transcription coactivator activity"/>
    <property type="evidence" value="ECO:0007669"/>
    <property type="project" value="TreeGrafter"/>
</dbReference>
<organism evidence="11 12">
    <name type="scientific">Tachysurus vachellii</name>
    <name type="common">Darkbarbel catfish</name>
    <name type="synonym">Pelteobagrus vachellii</name>
    <dbReference type="NCBI Taxonomy" id="175792"/>
    <lineage>
        <taxon>Eukaryota</taxon>
        <taxon>Metazoa</taxon>
        <taxon>Chordata</taxon>
        <taxon>Craniata</taxon>
        <taxon>Vertebrata</taxon>
        <taxon>Euteleostomi</taxon>
        <taxon>Actinopterygii</taxon>
        <taxon>Neopterygii</taxon>
        <taxon>Teleostei</taxon>
        <taxon>Ostariophysi</taxon>
        <taxon>Siluriformes</taxon>
        <taxon>Bagridae</taxon>
        <taxon>Tachysurus</taxon>
    </lineage>
</organism>
<dbReference type="InterPro" id="IPR012852">
    <property type="entry name" value="CALCOCO1-like"/>
</dbReference>
<evidence type="ECO:0000256" key="3">
    <source>
        <dbReference type="ARBA" id="ARBA00022490"/>
    </source>
</evidence>